<dbReference type="EMBL" id="LR215973">
    <property type="protein sequence ID" value="VFA99601.1"/>
    <property type="molecule type" value="Genomic_DNA"/>
</dbReference>
<feature type="chain" id="PRO_5020917863" evidence="1">
    <location>
        <begin position="32"/>
        <end position="148"/>
    </location>
</feature>
<proteinExistence type="predicted"/>
<organism evidence="2 3">
    <name type="scientific">Nocardia cyriacigeorgica</name>
    <dbReference type="NCBI Taxonomy" id="135487"/>
    <lineage>
        <taxon>Bacteria</taxon>
        <taxon>Bacillati</taxon>
        <taxon>Actinomycetota</taxon>
        <taxon>Actinomycetes</taxon>
        <taxon>Mycobacteriales</taxon>
        <taxon>Nocardiaceae</taxon>
        <taxon>Nocardia</taxon>
    </lineage>
</organism>
<reference evidence="2 3" key="1">
    <citation type="submission" date="2019-02" db="EMBL/GenBank/DDBJ databases">
        <authorList>
            <consortium name="Pathogen Informatics"/>
        </authorList>
    </citation>
    <scope>NUCLEOTIDE SEQUENCE [LARGE SCALE GENOMIC DNA]</scope>
    <source>
        <strain evidence="2 3">3012STDY6756504</strain>
    </source>
</reference>
<evidence type="ECO:0000313" key="2">
    <source>
        <dbReference type="EMBL" id="VFA99601.1"/>
    </source>
</evidence>
<dbReference type="Proteomes" id="UP000290439">
    <property type="component" value="Chromosome"/>
</dbReference>
<evidence type="ECO:0000256" key="1">
    <source>
        <dbReference type="SAM" id="SignalP"/>
    </source>
</evidence>
<keyword evidence="1" id="KW-0732">Signal</keyword>
<evidence type="ECO:0000313" key="3">
    <source>
        <dbReference type="Proteomes" id="UP000290439"/>
    </source>
</evidence>
<dbReference type="RefSeq" id="WP_130917756.1">
    <property type="nucleotide sequence ID" value="NZ_JADLRK010000007.1"/>
</dbReference>
<sequence length="148" mass="14846">MHIVIRSVAGALAAIALALGFVIGGSGPAVAQPTTVFPVPVVFNYSYDLSPSVGVVHVSATPTGTPGETALAVDDPIYSLIPFSPPVQVSWRNWNTGANGTIELPTTTSSATGKPKPVVITTGTGLVTATVTATSGTVVPGFGAFQTP</sequence>
<gene>
    <name evidence="2" type="ORF">NCTC10797_03385</name>
</gene>
<feature type="signal peptide" evidence="1">
    <location>
        <begin position="1"/>
        <end position="31"/>
    </location>
</feature>
<dbReference type="AlphaFoldDB" id="A0A4U8W167"/>
<protein>
    <submittedName>
        <fullName evidence="2">Uncharacterized protein</fullName>
    </submittedName>
</protein>
<accession>A0A4U8W167</accession>
<name>A0A4U8W167_9NOCA</name>